<evidence type="ECO:0000313" key="10">
    <source>
        <dbReference type="EMBL" id="MEN5380207.1"/>
    </source>
</evidence>
<dbReference type="PROSITE" id="PS52016">
    <property type="entry name" value="TONB_DEPENDENT_REC_3"/>
    <property type="match status" value="1"/>
</dbReference>
<dbReference type="RefSeq" id="WP_346583100.1">
    <property type="nucleotide sequence ID" value="NZ_JBDJNQ010000014.1"/>
</dbReference>
<dbReference type="Gene3D" id="2.170.130.10">
    <property type="entry name" value="TonB-dependent receptor, plug domain"/>
    <property type="match status" value="1"/>
</dbReference>
<dbReference type="Proteomes" id="UP001409291">
    <property type="component" value="Unassembled WGS sequence"/>
</dbReference>
<dbReference type="SUPFAM" id="SSF49464">
    <property type="entry name" value="Carboxypeptidase regulatory domain-like"/>
    <property type="match status" value="1"/>
</dbReference>
<keyword evidence="3 7" id="KW-1134">Transmembrane beta strand</keyword>
<evidence type="ECO:0000256" key="7">
    <source>
        <dbReference type="PROSITE-ProRule" id="PRU01360"/>
    </source>
</evidence>
<feature type="signal peptide" evidence="8">
    <location>
        <begin position="1"/>
        <end position="22"/>
    </location>
</feature>
<keyword evidence="4 7" id="KW-0812">Transmembrane</keyword>
<feature type="chain" id="PRO_5045294835" evidence="8">
    <location>
        <begin position="23"/>
        <end position="1038"/>
    </location>
</feature>
<dbReference type="InterPro" id="IPR023997">
    <property type="entry name" value="TonB-dep_OMP_SusC/RagA_CS"/>
</dbReference>
<gene>
    <name evidence="10" type="ORF">ABE541_23265</name>
</gene>
<evidence type="ECO:0000313" key="11">
    <source>
        <dbReference type="Proteomes" id="UP001409291"/>
    </source>
</evidence>
<evidence type="ECO:0000256" key="6">
    <source>
        <dbReference type="ARBA" id="ARBA00023237"/>
    </source>
</evidence>
<sequence length="1038" mass="113909">MRKLFTLLLLPAFCQFNVSVYAQSGKVITGKITAKSSNAVLSGVTIAVKGTSVATQSDANGEFKITADPNQVLIFRYIGYDGKEVVIGQQNNVQVNLEEQNTALDEIVVIGYGTAKKVDLTGSIGRVTSSDIVKQPALNAVQSVQGKISGVNIIANEAPGSAPTVIIRGLGTASGGREPLYIVDGFPVDNITNINSADIVSIDILKDASSASIYGLRAANGVILVTTKKGKAGRAQITYDGYIGAKGILNRVKMADANEYVTHFNENLKGIGTKTGFLASDQKNNTDWYDELLQTGIVTNNVVSLSGGSDAVDYFFSYNNFTEKGITEGSQYVRNTIRNNNTYKFFDNKLKLSQTLNISFANDRTKPLSAFDAAYRQSPLVPVMYENGRYGRPIYNKTTGEATYIVGAGQVGGKLNDTGNPVYENKMQQQYNKNLSIQGGLQAEYQITSDLKFTSRLGVTKYFSQNRGFNDIRDRYLNVDPLNTVAEFERLKAQNPTSLTYANNSLNIAKTETFRWTWENFVSYQKSFGKHNIDATLGNSREKFGIGNMSDLTGYDVPNQSQYWNIDLASSTYTKQIKQTYYTPTALVSYFARAQYNYDSKYYLTATVRRDGSSKFKASGEYFDIFPSFGAGWTVSNESFMQGSGIDFLKLRANWGRLGNQNVPLNVSQILSSPGSDNYNYVFGPGQDLVFGAAYGSPARNLGWEVTEESGLGLDFTLLNNRLSGNVDYYNKSNTNVILEVKPLLNSPFSQKYFDHGGKVSNQGVEIGLNWTDQINENLSYSIGGNYSYNKNTLKEVKPAYDGAIGGSLNNGQITKQLKEGQPIYAWYMYEAVGVWQTEAEIANGVATTGAKPGYLKYKDQNEDGVIDENDKIFHGSYLPSSTFGLNLSVNYKKWDFTAQGYGVAGNKIYNGLKGTRVDGGENITKETFDNRWTGAGTSNTHPGAAHDALASSYYLESGAYFRINNLTLGYTIPKLYNSTSKIRMYVTAQNPFIFTKYTGFSPEITGTGSGVPSETAGIELSAYPTTRNFIFGVNVSF</sequence>
<dbReference type="Pfam" id="PF13715">
    <property type="entry name" value="CarbopepD_reg_2"/>
    <property type="match status" value="1"/>
</dbReference>
<proteinExistence type="inferred from homology"/>
<keyword evidence="11" id="KW-1185">Reference proteome</keyword>
<dbReference type="InterPro" id="IPR023996">
    <property type="entry name" value="TonB-dep_OMP_SusC/RagA"/>
</dbReference>
<dbReference type="InterPro" id="IPR039426">
    <property type="entry name" value="TonB-dep_rcpt-like"/>
</dbReference>
<dbReference type="Gene3D" id="2.40.170.20">
    <property type="entry name" value="TonB-dependent receptor, beta-barrel domain"/>
    <property type="match status" value="1"/>
</dbReference>
<keyword evidence="8" id="KW-0732">Signal</keyword>
<dbReference type="NCBIfam" id="TIGR04056">
    <property type="entry name" value="OMP_RagA_SusC"/>
    <property type="match status" value="1"/>
</dbReference>
<evidence type="ECO:0000256" key="5">
    <source>
        <dbReference type="ARBA" id="ARBA00023136"/>
    </source>
</evidence>
<comment type="similarity">
    <text evidence="7">Belongs to the TonB-dependent receptor family.</text>
</comment>
<dbReference type="Gene3D" id="2.60.40.1120">
    <property type="entry name" value="Carboxypeptidase-like, regulatory domain"/>
    <property type="match status" value="1"/>
</dbReference>
<keyword evidence="5 7" id="KW-0472">Membrane</keyword>
<keyword evidence="6 7" id="KW-0998">Cell outer membrane</keyword>
<evidence type="ECO:0000256" key="3">
    <source>
        <dbReference type="ARBA" id="ARBA00022452"/>
    </source>
</evidence>
<keyword evidence="2 7" id="KW-0813">Transport</keyword>
<dbReference type="InterPro" id="IPR037066">
    <property type="entry name" value="Plug_dom_sf"/>
</dbReference>
<evidence type="ECO:0000259" key="9">
    <source>
        <dbReference type="Pfam" id="PF07715"/>
    </source>
</evidence>
<evidence type="ECO:0000256" key="8">
    <source>
        <dbReference type="SAM" id="SignalP"/>
    </source>
</evidence>
<dbReference type="Pfam" id="PF07715">
    <property type="entry name" value="Plug"/>
    <property type="match status" value="1"/>
</dbReference>
<comment type="subcellular location">
    <subcellularLocation>
        <location evidence="1 7">Cell outer membrane</location>
        <topology evidence="1 7">Multi-pass membrane protein</topology>
    </subcellularLocation>
</comment>
<protein>
    <submittedName>
        <fullName evidence="10">TonB-dependent receptor</fullName>
    </submittedName>
</protein>
<dbReference type="InterPro" id="IPR036942">
    <property type="entry name" value="Beta-barrel_TonB_sf"/>
</dbReference>
<dbReference type="SUPFAM" id="SSF56935">
    <property type="entry name" value="Porins"/>
    <property type="match status" value="1"/>
</dbReference>
<comment type="caution">
    <text evidence="10">The sequence shown here is derived from an EMBL/GenBank/DDBJ whole genome shotgun (WGS) entry which is preliminary data.</text>
</comment>
<keyword evidence="10" id="KW-0675">Receptor</keyword>
<evidence type="ECO:0000256" key="1">
    <source>
        <dbReference type="ARBA" id="ARBA00004571"/>
    </source>
</evidence>
<dbReference type="NCBIfam" id="TIGR04057">
    <property type="entry name" value="SusC_RagA_signa"/>
    <property type="match status" value="1"/>
</dbReference>
<accession>A0ABV0BZY6</accession>
<dbReference type="EMBL" id="JBDJNQ010000014">
    <property type="protein sequence ID" value="MEN5380207.1"/>
    <property type="molecule type" value="Genomic_DNA"/>
</dbReference>
<reference evidence="10 11" key="1">
    <citation type="submission" date="2024-04" db="EMBL/GenBank/DDBJ databases">
        <title>WGS of bacteria from Torrens River.</title>
        <authorList>
            <person name="Wyrsch E.R."/>
            <person name="Drigo B."/>
        </authorList>
    </citation>
    <scope>NUCLEOTIDE SEQUENCE [LARGE SCALE GENOMIC DNA]</scope>
    <source>
        <strain evidence="10 11">TWI391</strain>
    </source>
</reference>
<evidence type="ECO:0000256" key="4">
    <source>
        <dbReference type="ARBA" id="ARBA00022692"/>
    </source>
</evidence>
<dbReference type="InterPro" id="IPR008969">
    <property type="entry name" value="CarboxyPept-like_regulatory"/>
</dbReference>
<dbReference type="InterPro" id="IPR012910">
    <property type="entry name" value="Plug_dom"/>
</dbReference>
<organism evidence="10 11">
    <name type="scientific">Sphingobacterium kitahiroshimense</name>
    <dbReference type="NCBI Taxonomy" id="470446"/>
    <lineage>
        <taxon>Bacteria</taxon>
        <taxon>Pseudomonadati</taxon>
        <taxon>Bacteroidota</taxon>
        <taxon>Sphingobacteriia</taxon>
        <taxon>Sphingobacteriales</taxon>
        <taxon>Sphingobacteriaceae</taxon>
        <taxon>Sphingobacterium</taxon>
    </lineage>
</organism>
<feature type="domain" description="TonB-dependent receptor plug" evidence="9">
    <location>
        <begin position="117"/>
        <end position="222"/>
    </location>
</feature>
<name>A0ABV0BZY6_9SPHI</name>
<evidence type="ECO:0000256" key="2">
    <source>
        <dbReference type="ARBA" id="ARBA00022448"/>
    </source>
</evidence>